<dbReference type="AlphaFoldDB" id="A0A075K6G7"/>
<dbReference type="InterPro" id="IPR035890">
    <property type="entry name" value="Anti-sigma-28_factor_FlgM_sf"/>
</dbReference>
<evidence type="ECO:0000256" key="5">
    <source>
        <dbReference type="ARBA" id="ARBA00023015"/>
    </source>
</evidence>
<keyword evidence="11" id="KW-0966">Cell projection</keyword>
<comment type="similarity">
    <text evidence="1">Belongs to the FlgM family.</text>
</comment>
<evidence type="ECO:0000256" key="4">
    <source>
        <dbReference type="ARBA" id="ARBA00022795"/>
    </source>
</evidence>
<proteinExistence type="inferred from homology"/>
<name>A0A075K6G7_9GAMM</name>
<keyword evidence="4" id="KW-1005">Bacterial flagellum biogenesis</keyword>
<evidence type="ECO:0000313" key="11">
    <source>
        <dbReference type="EMBL" id="AIF49222.1"/>
    </source>
</evidence>
<comment type="function">
    <text evidence="7">Responsible for the coupling of flagellin expression to flagellar assembly by preventing expression of the flagellin genes when a component of the middle class of proteins is defective. It negatively regulates flagellar genes by inhibiting the activity of FliA by directly binding to FliA.</text>
</comment>
<dbReference type="SUPFAM" id="SSF101498">
    <property type="entry name" value="Anti-sigma factor FlgM"/>
    <property type="match status" value="1"/>
</dbReference>
<dbReference type="KEGG" id="dja:HY57_19200"/>
<evidence type="ECO:0000256" key="8">
    <source>
        <dbReference type="ARBA" id="ARBA00030117"/>
    </source>
</evidence>
<evidence type="ECO:0000256" key="6">
    <source>
        <dbReference type="ARBA" id="ARBA00023163"/>
    </source>
</evidence>
<dbReference type="Proteomes" id="UP000027987">
    <property type="component" value="Chromosome"/>
</dbReference>
<keyword evidence="12" id="KW-1185">Reference proteome</keyword>
<evidence type="ECO:0000256" key="9">
    <source>
        <dbReference type="SAM" id="MobiDB-lite"/>
    </source>
</evidence>
<dbReference type="OrthoDB" id="7063735at2"/>
<evidence type="ECO:0000259" key="10">
    <source>
        <dbReference type="Pfam" id="PF04316"/>
    </source>
</evidence>
<accession>A0A075K6G7</accession>
<protein>
    <recommendedName>
        <fullName evidence="2">Negative regulator of flagellin synthesis</fullName>
    </recommendedName>
    <alternativeName>
        <fullName evidence="8">Anti-sigma-28 factor</fullName>
    </alternativeName>
</protein>
<keyword evidence="5" id="KW-0805">Transcription regulation</keyword>
<evidence type="ECO:0000256" key="1">
    <source>
        <dbReference type="ARBA" id="ARBA00005322"/>
    </source>
</evidence>
<feature type="domain" description="Anti-sigma-28 factor FlgM C-terminal" evidence="10">
    <location>
        <begin position="45"/>
        <end position="97"/>
    </location>
</feature>
<dbReference type="GO" id="GO:0044781">
    <property type="term" value="P:bacterial-type flagellum organization"/>
    <property type="evidence" value="ECO:0007669"/>
    <property type="project" value="UniProtKB-KW"/>
</dbReference>
<evidence type="ECO:0000256" key="3">
    <source>
        <dbReference type="ARBA" id="ARBA00022491"/>
    </source>
</evidence>
<dbReference type="GO" id="GO:0045892">
    <property type="term" value="P:negative regulation of DNA-templated transcription"/>
    <property type="evidence" value="ECO:0007669"/>
    <property type="project" value="InterPro"/>
</dbReference>
<dbReference type="Pfam" id="PF04316">
    <property type="entry name" value="FlgM"/>
    <property type="match status" value="1"/>
</dbReference>
<reference evidence="11 12" key="1">
    <citation type="submission" date="2014-07" db="EMBL/GenBank/DDBJ databases">
        <title>Complete Genome Sequence of Dyella japonica Strain A8 Isolated from Malaysian Tropical Soil.</title>
        <authorList>
            <person name="Hui R.K.H."/>
            <person name="Chen J.-W."/>
            <person name="Chan K.-G."/>
            <person name="Leung F.C.C."/>
        </authorList>
    </citation>
    <scope>NUCLEOTIDE SEQUENCE [LARGE SCALE GENOMIC DNA]</scope>
    <source>
        <strain evidence="11 12">A8</strain>
    </source>
</reference>
<keyword evidence="11" id="KW-0282">Flagellum</keyword>
<evidence type="ECO:0000313" key="12">
    <source>
        <dbReference type="Proteomes" id="UP000027987"/>
    </source>
</evidence>
<dbReference type="STRING" id="1217721.HY57_19200"/>
<feature type="compositionally biased region" description="Low complexity" evidence="9">
    <location>
        <begin position="27"/>
        <end position="43"/>
    </location>
</feature>
<gene>
    <name evidence="11" type="ORF">HY57_19200</name>
</gene>
<dbReference type="PATRIC" id="fig|1217721.7.peg.3934"/>
<keyword evidence="3" id="KW-0678">Repressor</keyword>
<dbReference type="InterPro" id="IPR007412">
    <property type="entry name" value="FlgM"/>
</dbReference>
<sequence length="107" mass="11040">MNTTISNNGLPKLPQPPTGQGSSATQGPSSTTSSDAAAGSTGANDRVQLTDSARALQEAARTNSGATMDTKKVEQIRQALANGTYKVDAGRIADRMMALENQMNGKS</sequence>
<organism evidence="11 12">
    <name type="scientific">Dyella japonica A8</name>
    <dbReference type="NCBI Taxonomy" id="1217721"/>
    <lineage>
        <taxon>Bacteria</taxon>
        <taxon>Pseudomonadati</taxon>
        <taxon>Pseudomonadota</taxon>
        <taxon>Gammaproteobacteria</taxon>
        <taxon>Lysobacterales</taxon>
        <taxon>Rhodanobacteraceae</taxon>
        <taxon>Dyella</taxon>
    </lineage>
</organism>
<dbReference type="HOGENOM" id="CLU_149304_0_3_6"/>
<evidence type="ECO:0000256" key="7">
    <source>
        <dbReference type="ARBA" id="ARBA00024739"/>
    </source>
</evidence>
<dbReference type="RefSeq" id="WP_019463581.1">
    <property type="nucleotide sequence ID" value="NZ_ALOY01000055.1"/>
</dbReference>
<keyword evidence="11" id="KW-0969">Cilium</keyword>
<evidence type="ECO:0000256" key="2">
    <source>
        <dbReference type="ARBA" id="ARBA00017823"/>
    </source>
</evidence>
<dbReference type="InterPro" id="IPR031316">
    <property type="entry name" value="FlgM_C"/>
</dbReference>
<keyword evidence="6" id="KW-0804">Transcription</keyword>
<dbReference type="EMBL" id="CP008884">
    <property type="protein sequence ID" value="AIF49222.1"/>
    <property type="molecule type" value="Genomic_DNA"/>
</dbReference>
<dbReference type="NCBIfam" id="TIGR03824">
    <property type="entry name" value="FlgM_jcvi"/>
    <property type="match status" value="1"/>
</dbReference>
<feature type="region of interest" description="Disordered" evidence="9">
    <location>
        <begin position="1"/>
        <end position="52"/>
    </location>
</feature>